<organism evidence="1 2">
    <name type="scientific">Mytilus edulis</name>
    <name type="common">Blue mussel</name>
    <dbReference type="NCBI Taxonomy" id="6550"/>
    <lineage>
        <taxon>Eukaryota</taxon>
        <taxon>Metazoa</taxon>
        <taxon>Spiralia</taxon>
        <taxon>Lophotrochozoa</taxon>
        <taxon>Mollusca</taxon>
        <taxon>Bivalvia</taxon>
        <taxon>Autobranchia</taxon>
        <taxon>Pteriomorphia</taxon>
        <taxon>Mytilida</taxon>
        <taxon>Mytiloidea</taxon>
        <taxon>Mytilidae</taxon>
        <taxon>Mytilinae</taxon>
        <taxon>Mytilus</taxon>
    </lineage>
</organism>
<sequence>MPAVQCPIPGCDYVTDDLDAAIVAPLITVHSTTHAPGPVTAAKVEKVKRRLYQQLELSGTRRTEHNILGSTPSSALENRVASEKSRRVNAFSNPITATAQTYYWIKNVKKHIQLTQSKYSIARDRSSQRLLLLLLSGIETNPGPRRPRFPFTICQKACKLESIACDDCDKWTHRNCIGMSTTEFSNLGRGL</sequence>
<comment type="caution">
    <text evidence="1">The sequence shown here is derived from an EMBL/GenBank/DDBJ whole genome shotgun (WGS) entry which is preliminary data.</text>
</comment>
<dbReference type="SUPFAM" id="SSF57903">
    <property type="entry name" value="FYVE/PHD zinc finger"/>
    <property type="match status" value="1"/>
</dbReference>
<gene>
    <name evidence="1" type="ORF">MEDL_19865</name>
</gene>
<keyword evidence="2" id="KW-1185">Reference proteome</keyword>
<protein>
    <submittedName>
        <fullName evidence="1">Uncharacterized protein</fullName>
    </submittedName>
</protein>
<accession>A0A8S3RA06</accession>
<dbReference type="Proteomes" id="UP000683360">
    <property type="component" value="Unassembled WGS sequence"/>
</dbReference>
<name>A0A8S3RA06_MYTED</name>
<evidence type="ECO:0000313" key="1">
    <source>
        <dbReference type="EMBL" id="CAG2205460.1"/>
    </source>
</evidence>
<reference evidence="1" key="1">
    <citation type="submission" date="2021-03" db="EMBL/GenBank/DDBJ databases">
        <authorList>
            <person name="Bekaert M."/>
        </authorList>
    </citation>
    <scope>NUCLEOTIDE SEQUENCE</scope>
</reference>
<evidence type="ECO:0000313" key="2">
    <source>
        <dbReference type="Proteomes" id="UP000683360"/>
    </source>
</evidence>
<dbReference type="InterPro" id="IPR011011">
    <property type="entry name" value="Znf_FYVE_PHD"/>
</dbReference>
<dbReference type="InterPro" id="IPR013083">
    <property type="entry name" value="Znf_RING/FYVE/PHD"/>
</dbReference>
<dbReference type="AlphaFoldDB" id="A0A8S3RA06"/>
<proteinExistence type="predicted"/>
<dbReference type="Gene3D" id="3.30.40.10">
    <property type="entry name" value="Zinc/RING finger domain, C3HC4 (zinc finger)"/>
    <property type="match status" value="1"/>
</dbReference>
<dbReference type="EMBL" id="CAJPWZ010001022">
    <property type="protein sequence ID" value="CAG2205460.1"/>
    <property type="molecule type" value="Genomic_DNA"/>
</dbReference>